<evidence type="ECO:0008006" key="3">
    <source>
        <dbReference type="Google" id="ProtNLM"/>
    </source>
</evidence>
<dbReference type="AlphaFoldDB" id="W5TAV1"/>
<organism evidence="1 2">
    <name type="scientific">Nocardia nova SH22a</name>
    <dbReference type="NCBI Taxonomy" id="1415166"/>
    <lineage>
        <taxon>Bacteria</taxon>
        <taxon>Bacillati</taxon>
        <taxon>Actinomycetota</taxon>
        <taxon>Actinomycetes</taxon>
        <taxon>Mycobacteriales</taxon>
        <taxon>Nocardiaceae</taxon>
        <taxon>Nocardia</taxon>
    </lineage>
</organism>
<protein>
    <recommendedName>
        <fullName evidence="3">SnoaL-like domain-containing protein</fullName>
    </recommendedName>
</protein>
<dbReference type="KEGG" id="nno:NONO_c13050"/>
<dbReference type="PATRIC" id="fig|1415166.3.peg.1326"/>
<gene>
    <name evidence="1" type="ORF">NONO_c13050</name>
</gene>
<dbReference type="HOGENOM" id="CLU_2718297_0_0_11"/>
<sequence length="72" mass="7918">MFARVSRAYEMFVAEDEYFFEAAGDPVRHAGTAIALTWVMRSRADGSIAGSGLEVLTFGADGRVRTDHQYVS</sequence>
<dbReference type="RefSeq" id="WP_051494623.1">
    <property type="nucleotide sequence ID" value="NZ_CP006850.1"/>
</dbReference>
<dbReference type="SUPFAM" id="SSF54427">
    <property type="entry name" value="NTF2-like"/>
    <property type="match status" value="1"/>
</dbReference>
<dbReference type="eggNOG" id="COG3631">
    <property type="taxonomic scope" value="Bacteria"/>
</dbReference>
<reference evidence="1 2" key="1">
    <citation type="journal article" date="2014" name="Appl. Environ. Microbiol.">
        <title>Insights into the Microbial Degradation of Rubber and Gutta-Percha by Analysis of the Complete Genome of Nocardia nova SH22a.</title>
        <authorList>
            <person name="Luo Q."/>
            <person name="Hiessl S."/>
            <person name="Poehlein A."/>
            <person name="Daniel R."/>
            <person name="Steinbuchel A."/>
        </authorList>
    </citation>
    <scope>NUCLEOTIDE SEQUENCE [LARGE SCALE GENOMIC DNA]</scope>
    <source>
        <strain evidence="1">SH22a</strain>
    </source>
</reference>
<dbReference type="Proteomes" id="UP000019150">
    <property type="component" value="Chromosome"/>
</dbReference>
<dbReference type="InterPro" id="IPR032710">
    <property type="entry name" value="NTF2-like_dom_sf"/>
</dbReference>
<dbReference type="OrthoDB" id="8722217at2"/>
<dbReference type="Gene3D" id="3.10.450.50">
    <property type="match status" value="1"/>
</dbReference>
<keyword evidence="2" id="KW-1185">Reference proteome</keyword>
<dbReference type="EMBL" id="CP006850">
    <property type="protein sequence ID" value="AHH16108.1"/>
    <property type="molecule type" value="Genomic_DNA"/>
</dbReference>
<dbReference type="STRING" id="1415166.NONO_c13050"/>
<evidence type="ECO:0000313" key="2">
    <source>
        <dbReference type="Proteomes" id="UP000019150"/>
    </source>
</evidence>
<evidence type="ECO:0000313" key="1">
    <source>
        <dbReference type="EMBL" id="AHH16108.1"/>
    </source>
</evidence>
<accession>W5TAV1</accession>
<proteinExistence type="predicted"/>
<name>W5TAV1_9NOCA</name>